<feature type="region of interest" description="Disordered" evidence="1">
    <location>
        <begin position="1"/>
        <end position="30"/>
    </location>
</feature>
<protein>
    <submittedName>
        <fullName evidence="2">Uncharacterized protein</fullName>
    </submittedName>
</protein>
<dbReference type="Proteomes" id="UP000265520">
    <property type="component" value="Unassembled WGS sequence"/>
</dbReference>
<comment type="caution">
    <text evidence="2">The sequence shown here is derived from an EMBL/GenBank/DDBJ whole genome shotgun (WGS) entry which is preliminary data.</text>
</comment>
<evidence type="ECO:0000313" key="2">
    <source>
        <dbReference type="EMBL" id="MCI44557.1"/>
    </source>
</evidence>
<reference evidence="2 3" key="1">
    <citation type="journal article" date="2018" name="Front. Plant Sci.">
        <title>Red Clover (Trifolium pratense) and Zigzag Clover (T. medium) - A Picture of Genomic Similarities and Differences.</title>
        <authorList>
            <person name="Dluhosova J."/>
            <person name="Istvanek J."/>
            <person name="Nedelnik J."/>
            <person name="Repkova J."/>
        </authorList>
    </citation>
    <scope>NUCLEOTIDE SEQUENCE [LARGE SCALE GENOMIC DNA]</scope>
    <source>
        <strain evidence="3">cv. 10/8</strain>
        <tissue evidence="2">Leaf</tissue>
    </source>
</reference>
<feature type="non-terminal residue" evidence="2">
    <location>
        <position position="1"/>
    </location>
</feature>
<evidence type="ECO:0000256" key="1">
    <source>
        <dbReference type="SAM" id="MobiDB-lite"/>
    </source>
</evidence>
<organism evidence="2 3">
    <name type="scientific">Trifolium medium</name>
    <dbReference type="NCBI Taxonomy" id="97028"/>
    <lineage>
        <taxon>Eukaryota</taxon>
        <taxon>Viridiplantae</taxon>
        <taxon>Streptophyta</taxon>
        <taxon>Embryophyta</taxon>
        <taxon>Tracheophyta</taxon>
        <taxon>Spermatophyta</taxon>
        <taxon>Magnoliopsida</taxon>
        <taxon>eudicotyledons</taxon>
        <taxon>Gunneridae</taxon>
        <taxon>Pentapetalae</taxon>
        <taxon>rosids</taxon>
        <taxon>fabids</taxon>
        <taxon>Fabales</taxon>
        <taxon>Fabaceae</taxon>
        <taxon>Papilionoideae</taxon>
        <taxon>50 kb inversion clade</taxon>
        <taxon>NPAAA clade</taxon>
        <taxon>Hologalegina</taxon>
        <taxon>IRL clade</taxon>
        <taxon>Trifolieae</taxon>
        <taxon>Trifolium</taxon>
    </lineage>
</organism>
<name>A0A392S829_9FABA</name>
<evidence type="ECO:0000313" key="3">
    <source>
        <dbReference type="Proteomes" id="UP000265520"/>
    </source>
</evidence>
<dbReference type="EMBL" id="LXQA010332267">
    <property type="protein sequence ID" value="MCI44557.1"/>
    <property type="molecule type" value="Genomic_DNA"/>
</dbReference>
<accession>A0A392S829</accession>
<proteinExistence type="predicted"/>
<dbReference type="AlphaFoldDB" id="A0A392S829"/>
<keyword evidence="3" id="KW-1185">Reference proteome</keyword>
<feature type="compositionally biased region" description="Basic and acidic residues" evidence="1">
    <location>
        <begin position="1"/>
        <end position="22"/>
    </location>
</feature>
<sequence>REPSIEKVEGKPVQEDVGDRVPDITQSEPPKMNYYNFKLGESLPFPSQVITGE</sequence>